<evidence type="ECO:0000313" key="1">
    <source>
        <dbReference type="EMBL" id="KAJ3834400.1"/>
    </source>
</evidence>
<dbReference type="EMBL" id="MU806537">
    <property type="protein sequence ID" value="KAJ3834400.1"/>
    <property type="molecule type" value="Genomic_DNA"/>
</dbReference>
<comment type="caution">
    <text evidence="1">The sequence shown here is derived from an EMBL/GenBank/DDBJ whole genome shotgun (WGS) entry which is preliminary data.</text>
</comment>
<dbReference type="AlphaFoldDB" id="A0AA38P1E1"/>
<sequence>MSVSFSFQTQRSYDLISRIVQLYAPFQPHDYVLEGIASLLDGRDLIAITPTGSGKTGYIAYTALVVHELTRHPAKYPEVGDVMKKFPENPLILWLISKYFGSEVLHI</sequence>
<reference evidence="1" key="1">
    <citation type="submission" date="2022-08" db="EMBL/GenBank/DDBJ databases">
        <authorList>
            <consortium name="DOE Joint Genome Institute"/>
            <person name="Min B."/>
            <person name="Riley R."/>
            <person name="Sierra-Patev S."/>
            <person name="Naranjo-Ortiz M."/>
            <person name="Looney B."/>
            <person name="Konkel Z."/>
            <person name="Slot J.C."/>
            <person name="Sakamoto Y."/>
            <person name="Steenwyk J.L."/>
            <person name="Rokas A."/>
            <person name="Carro J."/>
            <person name="Camarero S."/>
            <person name="Ferreira P."/>
            <person name="Molpeceres G."/>
            <person name="Ruiz-Duenas F.J."/>
            <person name="Serrano A."/>
            <person name="Henrissat B."/>
            <person name="Drula E."/>
            <person name="Hughes K.W."/>
            <person name="Mata J.L."/>
            <person name="Ishikawa N.K."/>
            <person name="Vargas-Isla R."/>
            <person name="Ushijima S."/>
            <person name="Smith C.A."/>
            <person name="Ahrendt S."/>
            <person name="Andreopoulos W."/>
            <person name="He G."/>
            <person name="Labutti K."/>
            <person name="Lipzen A."/>
            <person name="Ng V."/>
            <person name="Sandor L."/>
            <person name="Barry K."/>
            <person name="Martinez A.T."/>
            <person name="Xiao Y."/>
            <person name="Gibbons J.G."/>
            <person name="Terashima K."/>
            <person name="Hibbett D.S."/>
            <person name="Grigoriev I.V."/>
        </authorList>
    </citation>
    <scope>NUCLEOTIDE SEQUENCE</scope>
    <source>
        <strain evidence="1">TFB9207</strain>
    </source>
</reference>
<accession>A0AA38P1E1</accession>
<gene>
    <name evidence="1" type="ORF">F5878DRAFT_645156</name>
</gene>
<proteinExistence type="predicted"/>
<organism evidence="1 2">
    <name type="scientific">Lentinula raphanica</name>
    <dbReference type="NCBI Taxonomy" id="153919"/>
    <lineage>
        <taxon>Eukaryota</taxon>
        <taxon>Fungi</taxon>
        <taxon>Dikarya</taxon>
        <taxon>Basidiomycota</taxon>
        <taxon>Agaricomycotina</taxon>
        <taxon>Agaricomycetes</taxon>
        <taxon>Agaricomycetidae</taxon>
        <taxon>Agaricales</taxon>
        <taxon>Marasmiineae</taxon>
        <taxon>Omphalotaceae</taxon>
        <taxon>Lentinula</taxon>
    </lineage>
</organism>
<dbReference type="Proteomes" id="UP001163846">
    <property type="component" value="Unassembled WGS sequence"/>
</dbReference>
<protein>
    <recommendedName>
        <fullName evidence="3">DEAD/DEAH box helicase domain-containing protein</fullName>
    </recommendedName>
</protein>
<dbReference type="InterPro" id="IPR027417">
    <property type="entry name" value="P-loop_NTPase"/>
</dbReference>
<evidence type="ECO:0008006" key="3">
    <source>
        <dbReference type="Google" id="ProtNLM"/>
    </source>
</evidence>
<keyword evidence="2" id="KW-1185">Reference proteome</keyword>
<dbReference type="Gene3D" id="3.40.50.300">
    <property type="entry name" value="P-loop containing nucleotide triphosphate hydrolases"/>
    <property type="match status" value="1"/>
</dbReference>
<dbReference type="SUPFAM" id="SSF52540">
    <property type="entry name" value="P-loop containing nucleoside triphosphate hydrolases"/>
    <property type="match status" value="1"/>
</dbReference>
<evidence type="ECO:0000313" key="2">
    <source>
        <dbReference type="Proteomes" id="UP001163846"/>
    </source>
</evidence>
<name>A0AA38P1E1_9AGAR</name>